<comment type="similarity">
    <text evidence="4">Belongs to the mitochondrion-specific ribosomal protein mL45 family.</text>
</comment>
<accession>C6V4L8</accession>
<gene>
    <name evidence="8" type="ordered locus">NRI_0348</name>
</gene>
<dbReference type="InterPro" id="IPR032710">
    <property type="entry name" value="NTF2-like_dom_sf"/>
</dbReference>
<evidence type="ECO:0000313" key="8">
    <source>
        <dbReference type="EMBL" id="ACT69345.1"/>
    </source>
</evidence>
<evidence type="ECO:0000256" key="5">
    <source>
        <dbReference type="ARBA" id="ARBA00039448"/>
    </source>
</evidence>
<evidence type="ECO:0000256" key="3">
    <source>
        <dbReference type="ARBA" id="ARBA00023274"/>
    </source>
</evidence>
<keyword evidence="1" id="KW-0809">Transit peptide</keyword>
<keyword evidence="2" id="KW-0689">Ribosomal protein</keyword>
<dbReference type="InterPro" id="IPR051975">
    <property type="entry name" value="mtLSU_mL45"/>
</dbReference>
<organism evidence="8 9">
    <name type="scientific">Neorickettsia risticii (strain Illinois)</name>
    <dbReference type="NCBI Taxonomy" id="434131"/>
    <lineage>
        <taxon>Bacteria</taxon>
        <taxon>Pseudomonadati</taxon>
        <taxon>Pseudomonadota</taxon>
        <taxon>Alphaproteobacteria</taxon>
        <taxon>Rickettsiales</taxon>
        <taxon>Anaplasmataceae</taxon>
        <taxon>Neorickettsia</taxon>
    </lineage>
</organism>
<dbReference type="KEGG" id="nri:NRI_0348"/>
<dbReference type="SMART" id="SM00978">
    <property type="entry name" value="Tim44"/>
    <property type="match status" value="1"/>
</dbReference>
<dbReference type="PANTHER" id="PTHR28554:SF1">
    <property type="entry name" value="LARGE RIBOSOMAL SUBUNIT PROTEIN ML45"/>
    <property type="match status" value="1"/>
</dbReference>
<keyword evidence="9" id="KW-1185">Reference proteome</keyword>
<dbReference type="SUPFAM" id="SSF54427">
    <property type="entry name" value="NTF2-like"/>
    <property type="match status" value="1"/>
</dbReference>
<dbReference type="OrthoDB" id="9798618at2"/>
<sequence length="208" mass="23947">MELVLYAILVFFIFNRLYASFGRVSVERELGFKAAEVKEILEKKVRAIDQFTYVAPSDLQEIVSAKKEIESLWKQDFSTDRFMEGAERAFEMFTKAFTDCDLKVLSKLLSKKAFSVVSEKVAQRKIRGNTLERTLVALRSKNLIKLDVIKGVLYATVRFVSEQINVVRDDAGRILSGDHDTIEVIEDKWVFERSLRSPNNSWVVCEFS</sequence>
<name>C6V4L8_NEORI</name>
<feature type="domain" description="Tim44-like" evidence="7">
    <location>
        <begin position="65"/>
        <end position="208"/>
    </location>
</feature>
<evidence type="ECO:0000256" key="1">
    <source>
        <dbReference type="ARBA" id="ARBA00022946"/>
    </source>
</evidence>
<dbReference type="Gene3D" id="3.10.450.240">
    <property type="match status" value="1"/>
</dbReference>
<dbReference type="AlphaFoldDB" id="C6V4L8"/>
<dbReference type="STRING" id="434131.NRI_0348"/>
<dbReference type="EMBL" id="CP001431">
    <property type="protein sequence ID" value="ACT69345.1"/>
    <property type="molecule type" value="Genomic_DNA"/>
</dbReference>
<dbReference type="Pfam" id="PF04280">
    <property type="entry name" value="Tim44"/>
    <property type="match status" value="1"/>
</dbReference>
<keyword evidence="3" id="KW-0687">Ribonucleoprotein</keyword>
<dbReference type="InterPro" id="IPR007379">
    <property type="entry name" value="Tim44-like_dom"/>
</dbReference>
<evidence type="ECO:0000313" key="9">
    <source>
        <dbReference type="Proteomes" id="UP000001627"/>
    </source>
</evidence>
<dbReference type="eggNOG" id="COG4395">
    <property type="taxonomic scope" value="Bacteria"/>
</dbReference>
<evidence type="ECO:0000256" key="4">
    <source>
        <dbReference type="ARBA" id="ARBA00038073"/>
    </source>
</evidence>
<evidence type="ECO:0000256" key="2">
    <source>
        <dbReference type="ARBA" id="ARBA00022980"/>
    </source>
</evidence>
<evidence type="ECO:0000259" key="7">
    <source>
        <dbReference type="SMART" id="SM00978"/>
    </source>
</evidence>
<dbReference type="NCBIfam" id="NF033779">
    <property type="entry name" value="Tim44_TimA_adap"/>
    <property type="match status" value="1"/>
</dbReference>
<dbReference type="HOGENOM" id="CLU_086329_1_0_5"/>
<dbReference type="PANTHER" id="PTHR28554">
    <property type="entry name" value="39S RIBOSOMAL PROTEIN L45, MITOCHONDRIAL"/>
    <property type="match status" value="1"/>
</dbReference>
<protein>
    <recommendedName>
        <fullName evidence="5">Large ribosomal subunit protein mL45</fullName>
    </recommendedName>
    <alternativeName>
        <fullName evidence="6">39S ribosomal protein L45, mitochondrial</fullName>
    </alternativeName>
</protein>
<dbReference type="RefSeq" id="WP_015816234.1">
    <property type="nucleotide sequence ID" value="NC_013009.1"/>
</dbReference>
<dbReference type="Proteomes" id="UP000001627">
    <property type="component" value="Chromosome"/>
</dbReference>
<proteinExistence type="inferred from homology"/>
<evidence type="ECO:0000256" key="6">
    <source>
        <dbReference type="ARBA" id="ARBA00043031"/>
    </source>
</evidence>
<reference evidence="8 9" key="1">
    <citation type="journal article" date="2009" name="Nucleic Acids Res.">
        <title>Analysis of complete genome sequence of Neorickettsia risticii: causative agent of Potomac horse fever.</title>
        <authorList>
            <person name="Lin M."/>
            <person name="Zhang C."/>
            <person name="Gibson K."/>
            <person name="Rikihisa Y."/>
        </authorList>
    </citation>
    <scope>NUCLEOTIDE SEQUENCE [LARGE SCALE GENOMIC DNA]</scope>
    <source>
        <strain evidence="8 9">Illinois</strain>
    </source>
</reference>
<dbReference type="GO" id="GO:1990904">
    <property type="term" value="C:ribonucleoprotein complex"/>
    <property type="evidence" value="ECO:0007669"/>
    <property type="project" value="UniProtKB-KW"/>
</dbReference>
<dbReference type="GO" id="GO:0005840">
    <property type="term" value="C:ribosome"/>
    <property type="evidence" value="ECO:0007669"/>
    <property type="project" value="UniProtKB-KW"/>
</dbReference>